<dbReference type="InterPro" id="IPR003599">
    <property type="entry name" value="Ig_sub"/>
</dbReference>
<keyword evidence="6" id="KW-0391">Immunity</keyword>
<keyword evidence="8" id="KW-0472">Membrane</keyword>
<evidence type="ECO:0000256" key="10">
    <source>
        <dbReference type="ARBA" id="ARBA00023319"/>
    </source>
</evidence>
<name>A0A8C0XE14_CASCN</name>
<reference evidence="14" key="1">
    <citation type="submission" date="2023-09" db="UniProtKB">
        <authorList>
            <consortium name="Ensembl"/>
        </authorList>
    </citation>
    <scope>IDENTIFICATION</scope>
</reference>
<keyword evidence="9" id="KW-1015">Disulfide bond</keyword>
<evidence type="ECO:0000256" key="3">
    <source>
        <dbReference type="ARBA" id="ARBA00022475"/>
    </source>
</evidence>
<feature type="chain" id="PRO_5034933892" description="Ig-like domain-containing protein" evidence="12">
    <location>
        <begin position="20"/>
        <end position="124"/>
    </location>
</feature>
<dbReference type="PROSITE" id="PS50835">
    <property type="entry name" value="IG_LIKE"/>
    <property type="match status" value="1"/>
</dbReference>
<dbReference type="InterPro" id="IPR050199">
    <property type="entry name" value="IgHV"/>
</dbReference>
<dbReference type="InterPro" id="IPR007110">
    <property type="entry name" value="Ig-like_dom"/>
</dbReference>
<comment type="subcellular location">
    <subcellularLocation>
        <location evidence="1">Cell membrane</location>
    </subcellularLocation>
    <subcellularLocation>
        <location evidence="2">Secreted</location>
    </subcellularLocation>
</comment>
<evidence type="ECO:0000256" key="1">
    <source>
        <dbReference type="ARBA" id="ARBA00004236"/>
    </source>
</evidence>
<dbReference type="Gene3D" id="2.60.40.10">
    <property type="entry name" value="Immunoglobulins"/>
    <property type="match status" value="1"/>
</dbReference>
<keyword evidence="11" id="KW-1280">Immunoglobulin</keyword>
<dbReference type="SMART" id="SM00409">
    <property type="entry name" value="IG"/>
    <property type="match status" value="1"/>
</dbReference>
<evidence type="ECO:0000256" key="6">
    <source>
        <dbReference type="ARBA" id="ARBA00022859"/>
    </source>
</evidence>
<dbReference type="GO" id="GO:0005576">
    <property type="term" value="C:extracellular region"/>
    <property type="evidence" value="ECO:0007669"/>
    <property type="project" value="UniProtKB-SubCell"/>
</dbReference>
<keyword evidence="3" id="KW-1003">Cell membrane</keyword>
<protein>
    <recommendedName>
        <fullName evidence="13">Ig-like domain-containing protein</fullName>
    </recommendedName>
</protein>
<dbReference type="PANTHER" id="PTHR23266">
    <property type="entry name" value="IMMUNOGLOBULIN HEAVY CHAIN"/>
    <property type="match status" value="1"/>
</dbReference>
<organism evidence="14">
    <name type="scientific">Castor canadensis</name>
    <name type="common">American beaver</name>
    <dbReference type="NCBI Taxonomy" id="51338"/>
    <lineage>
        <taxon>Eukaryota</taxon>
        <taxon>Metazoa</taxon>
        <taxon>Chordata</taxon>
        <taxon>Craniata</taxon>
        <taxon>Vertebrata</taxon>
        <taxon>Euteleostomi</taxon>
        <taxon>Mammalia</taxon>
        <taxon>Eutheria</taxon>
        <taxon>Euarchontoglires</taxon>
        <taxon>Glires</taxon>
        <taxon>Rodentia</taxon>
        <taxon>Castorimorpha</taxon>
        <taxon>Castoridae</taxon>
        <taxon>Castor</taxon>
    </lineage>
</organism>
<dbReference type="InterPro" id="IPR013783">
    <property type="entry name" value="Ig-like_fold"/>
</dbReference>
<feature type="domain" description="Ig-like" evidence="13">
    <location>
        <begin position="19"/>
        <end position="124"/>
    </location>
</feature>
<evidence type="ECO:0000256" key="7">
    <source>
        <dbReference type="ARBA" id="ARBA00023130"/>
    </source>
</evidence>
<evidence type="ECO:0000256" key="2">
    <source>
        <dbReference type="ARBA" id="ARBA00004613"/>
    </source>
</evidence>
<evidence type="ECO:0000256" key="4">
    <source>
        <dbReference type="ARBA" id="ARBA00022525"/>
    </source>
</evidence>
<evidence type="ECO:0000256" key="8">
    <source>
        <dbReference type="ARBA" id="ARBA00023136"/>
    </source>
</evidence>
<keyword evidence="10" id="KW-0393">Immunoglobulin domain</keyword>
<dbReference type="GO" id="GO:0005886">
    <property type="term" value="C:plasma membrane"/>
    <property type="evidence" value="ECO:0007669"/>
    <property type="project" value="UniProtKB-SubCell"/>
</dbReference>
<dbReference type="SMART" id="SM00406">
    <property type="entry name" value="IGv"/>
    <property type="match status" value="1"/>
</dbReference>
<dbReference type="Ensembl" id="ENSCCNT00000033046.1">
    <property type="protein sequence ID" value="ENSCCNP00000026029.1"/>
    <property type="gene ID" value="ENSCCNG00000025327.1"/>
</dbReference>
<dbReference type="SUPFAM" id="SSF48726">
    <property type="entry name" value="Immunoglobulin"/>
    <property type="match status" value="1"/>
</dbReference>
<dbReference type="InterPro" id="IPR036179">
    <property type="entry name" value="Ig-like_dom_sf"/>
</dbReference>
<evidence type="ECO:0000259" key="13">
    <source>
        <dbReference type="PROSITE" id="PS50835"/>
    </source>
</evidence>
<dbReference type="FunFam" id="2.60.40.10:FF:001072">
    <property type="entry name" value="Immunoglobulin heavy variable V1-24"/>
    <property type="match status" value="1"/>
</dbReference>
<dbReference type="InterPro" id="IPR013106">
    <property type="entry name" value="Ig_V-set"/>
</dbReference>
<evidence type="ECO:0000313" key="14">
    <source>
        <dbReference type="Ensembl" id="ENSCCNP00000026029.1"/>
    </source>
</evidence>
<keyword evidence="7" id="KW-1064">Adaptive immunity</keyword>
<evidence type="ECO:0000256" key="5">
    <source>
        <dbReference type="ARBA" id="ARBA00022729"/>
    </source>
</evidence>
<dbReference type="AlphaFoldDB" id="A0A8C0XE14"/>
<proteinExistence type="predicted"/>
<accession>A0A8C0XE14</accession>
<feature type="signal peptide" evidence="12">
    <location>
        <begin position="1"/>
        <end position="19"/>
    </location>
</feature>
<evidence type="ECO:0000256" key="9">
    <source>
        <dbReference type="ARBA" id="ARBA00023157"/>
    </source>
</evidence>
<evidence type="ECO:0000256" key="12">
    <source>
        <dbReference type="SAM" id="SignalP"/>
    </source>
</evidence>
<sequence length="124" mass="13816">MEWVWRLLFFLAASQGTHSQVQLTQSGAELKKPGETVKVSCKASGYTFTSYAMYWVKQETGKGLQNIGWINTANGNTGYAEGFRGRFVISMEASVSTTYLQISNLKSEDTAMYYCARHSVKTTS</sequence>
<dbReference type="GO" id="GO:0019814">
    <property type="term" value="C:immunoglobulin complex"/>
    <property type="evidence" value="ECO:0007669"/>
    <property type="project" value="UniProtKB-KW"/>
</dbReference>
<dbReference type="Pfam" id="PF07686">
    <property type="entry name" value="V-set"/>
    <property type="match status" value="1"/>
</dbReference>
<evidence type="ECO:0000256" key="11">
    <source>
        <dbReference type="ARBA" id="ARBA00043265"/>
    </source>
</evidence>
<dbReference type="GO" id="GO:0002250">
    <property type="term" value="P:adaptive immune response"/>
    <property type="evidence" value="ECO:0007669"/>
    <property type="project" value="UniProtKB-KW"/>
</dbReference>
<keyword evidence="5 12" id="KW-0732">Signal</keyword>
<keyword evidence="4" id="KW-0964">Secreted</keyword>